<proteinExistence type="predicted"/>
<feature type="compositionally biased region" description="Polar residues" evidence="1">
    <location>
        <begin position="224"/>
        <end position="250"/>
    </location>
</feature>
<organism evidence="6 8">
    <name type="scientific">Streptococcus iniae</name>
    <name type="common">Streptococcus shiloi</name>
    <dbReference type="NCBI Taxonomy" id="1346"/>
    <lineage>
        <taxon>Bacteria</taxon>
        <taxon>Bacillati</taxon>
        <taxon>Bacillota</taxon>
        <taxon>Bacilli</taxon>
        <taxon>Lactobacillales</taxon>
        <taxon>Streptococcaceae</taxon>
        <taxon>Streptococcus</taxon>
    </lineage>
</organism>
<dbReference type="OrthoDB" id="2237216at2"/>
<dbReference type="InterPro" id="IPR020985">
    <property type="entry name" value="Cell_surface_Shp_haem-bd"/>
</dbReference>
<evidence type="ECO:0000313" key="6">
    <source>
        <dbReference type="EMBL" id="RLU55585.1"/>
    </source>
</evidence>
<evidence type="ECO:0000256" key="2">
    <source>
        <dbReference type="SAM" id="Phobius"/>
    </source>
</evidence>
<dbReference type="InterPro" id="IPR037250">
    <property type="entry name" value="NEAT_dom_sf"/>
</dbReference>
<reference evidence="5 7" key="1">
    <citation type="journal article" date="2014" name="Genome Announc.">
        <title>Complete Genome Sequence of a Virulent Strain, Streptococcus iniae ISET0901, Isolated from Diseased Tilapia.</title>
        <authorList>
            <person name="Pridgeon J.W."/>
            <person name="Zhang D."/>
            <person name="Zhang L."/>
        </authorList>
    </citation>
    <scope>NUCLEOTIDE SEQUENCE [LARGE SCALE GENOMIC DNA]</scope>
    <source>
        <strain evidence="5 7">ISET0901</strain>
    </source>
</reference>
<dbReference type="GeneID" id="35765089"/>
<dbReference type="KEGG" id="siq:DQ08_08435"/>
<evidence type="ECO:0000313" key="8">
    <source>
        <dbReference type="Proteomes" id="UP000269148"/>
    </source>
</evidence>
<dbReference type="EMBL" id="QLQD01000074">
    <property type="protein sequence ID" value="RLU55585.1"/>
    <property type="molecule type" value="Genomic_DNA"/>
</dbReference>
<feature type="region of interest" description="Disordered" evidence="1">
    <location>
        <begin position="171"/>
        <end position="258"/>
    </location>
</feature>
<feature type="compositionally biased region" description="Basic and acidic residues" evidence="1">
    <location>
        <begin position="197"/>
        <end position="207"/>
    </location>
</feature>
<accession>A0A3L8GF13</accession>
<dbReference type="Gene3D" id="2.60.40.1850">
    <property type="match status" value="1"/>
</dbReference>
<evidence type="ECO:0000256" key="1">
    <source>
        <dbReference type="SAM" id="MobiDB-lite"/>
    </source>
</evidence>
<dbReference type="Pfam" id="PF11545">
    <property type="entry name" value="HemeBinding_Shp"/>
    <property type="match status" value="1"/>
</dbReference>
<evidence type="ECO:0000256" key="3">
    <source>
        <dbReference type="SAM" id="SignalP"/>
    </source>
</evidence>
<keyword evidence="7" id="KW-1185">Reference proteome</keyword>
<dbReference type="EMBL" id="CP007586">
    <property type="protein sequence ID" value="AHY16469.1"/>
    <property type="molecule type" value="Genomic_DNA"/>
</dbReference>
<reference evidence="6 8" key="2">
    <citation type="submission" date="2018-06" db="EMBL/GenBank/DDBJ databases">
        <title>Mutators as drivers of adaptation in pathogenic bacteria and a risk factor for host jumps and vaccine escape.</title>
        <authorList>
            <person name="Barnes A.C."/>
            <person name="Silayeva O."/>
        </authorList>
    </citation>
    <scope>NUCLEOTIDE SEQUENCE [LARGE SCALE GENOMIC DNA]</scope>
    <source>
        <strain evidence="6 8">QMA0445</strain>
    </source>
</reference>
<keyword evidence="2" id="KW-1133">Transmembrane helix</keyword>
<feature type="domain" description="Cell surface protein Shp haem-binding" evidence="4">
    <location>
        <begin position="32"/>
        <end position="169"/>
    </location>
</feature>
<sequence>MIRKKYQKITWTMLILISLLSMVSTGVYANQTKSYSCTIERYYRHPISGQIEDSGGEKSFDIGQGMVEGTVYNSGLIEEASSGQLFLTVTMSLADFSGNYQFWVQEGGVGPFQAVDYQVTGTGSDTNGSTKTILIPLSSSQSIVKASMFVEPMGRQVFFYLKPSGFQEIDSGANQGTFENSKQDEKALETSPLAKNESQKDKSDKVTENSGTTSKSEKPKTKTANKTADANESKGQSILKTSSKKGLQTSLDHKKERSVRKKSSVPVFVYYLPTLLVVAIALGLIIKKKRKCNETNI</sequence>
<evidence type="ECO:0000313" key="7">
    <source>
        <dbReference type="Proteomes" id="UP000025245"/>
    </source>
</evidence>
<gene>
    <name evidence="6" type="ORF">DIY07_08540</name>
    <name evidence="5" type="ORF">DQ08_08435</name>
</gene>
<dbReference type="GO" id="GO:0020037">
    <property type="term" value="F:heme binding"/>
    <property type="evidence" value="ECO:0007669"/>
    <property type="project" value="InterPro"/>
</dbReference>
<dbReference type="Proteomes" id="UP000025245">
    <property type="component" value="Chromosome"/>
</dbReference>
<evidence type="ECO:0000259" key="4">
    <source>
        <dbReference type="Pfam" id="PF11545"/>
    </source>
</evidence>
<feature type="signal peptide" evidence="3">
    <location>
        <begin position="1"/>
        <end position="29"/>
    </location>
</feature>
<feature type="transmembrane region" description="Helical" evidence="2">
    <location>
        <begin position="268"/>
        <end position="286"/>
    </location>
</feature>
<evidence type="ECO:0000313" key="5">
    <source>
        <dbReference type="EMBL" id="AHY16469.1"/>
    </source>
</evidence>
<keyword evidence="2" id="KW-0812">Transmembrane</keyword>
<dbReference type="Proteomes" id="UP000269148">
    <property type="component" value="Unassembled WGS sequence"/>
</dbReference>
<dbReference type="KEGG" id="siz:SI82_08530"/>
<dbReference type="AlphaFoldDB" id="A0A3L8GF13"/>
<name>A0A3L8GF13_STRIN</name>
<keyword evidence="3" id="KW-0732">Signal</keyword>
<feature type="chain" id="PRO_5018683703" evidence="3">
    <location>
        <begin position="30"/>
        <end position="297"/>
    </location>
</feature>
<protein>
    <submittedName>
        <fullName evidence="6">Heme-binding protein</fullName>
    </submittedName>
</protein>
<keyword evidence="2" id="KW-0472">Membrane</keyword>
<dbReference type="STRING" id="1346.BMF34_08440"/>
<dbReference type="RefSeq" id="WP_003102033.1">
    <property type="nucleotide sequence ID" value="NZ_CP010783.1"/>
</dbReference>
<dbReference type="KEGG" id="sio:DW64_08420"/>